<dbReference type="EMBL" id="CAJVCH010088324">
    <property type="protein sequence ID" value="CAG7722333.1"/>
    <property type="molecule type" value="Genomic_DNA"/>
</dbReference>
<evidence type="ECO:0000313" key="2">
    <source>
        <dbReference type="Proteomes" id="UP000708208"/>
    </source>
</evidence>
<accession>A0A8J2JQ90</accession>
<proteinExistence type="predicted"/>
<dbReference type="AlphaFoldDB" id="A0A8J2JQ90"/>
<keyword evidence="2" id="KW-1185">Reference proteome</keyword>
<evidence type="ECO:0000313" key="1">
    <source>
        <dbReference type="EMBL" id="CAG7722333.1"/>
    </source>
</evidence>
<name>A0A8J2JQ90_9HEXA</name>
<reference evidence="1" key="1">
    <citation type="submission" date="2021-06" db="EMBL/GenBank/DDBJ databases">
        <authorList>
            <person name="Hodson N. C."/>
            <person name="Mongue J. A."/>
            <person name="Jaron S. K."/>
        </authorList>
    </citation>
    <scope>NUCLEOTIDE SEQUENCE</scope>
</reference>
<dbReference type="Proteomes" id="UP000708208">
    <property type="component" value="Unassembled WGS sequence"/>
</dbReference>
<organism evidence="1 2">
    <name type="scientific">Allacma fusca</name>
    <dbReference type="NCBI Taxonomy" id="39272"/>
    <lineage>
        <taxon>Eukaryota</taxon>
        <taxon>Metazoa</taxon>
        <taxon>Ecdysozoa</taxon>
        <taxon>Arthropoda</taxon>
        <taxon>Hexapoda</taxon>
        <taxon>Collembola</taxon>
        <taxon>Symphypleona</taxon>
        <taxon>Sminthuridae</taxon>
        <taxon>Allacma</taxon>
    </lineage>
</organism>
<comment type="caution">
    <text evidence="1">The sequence shown here is derived from an EMBL/GenBank/DDBJ whole genome shotgun (WGS) entry which is preliminary data.</text>
</comment>
<sequence>MQLHVFSMAFDYSQNFGQGQQNCSFQQTPQMSGQSGCPNFTNALSSGFFNHAGFQQQFSSIHPNPQWCGSSPTMPQGAPPTPTHCQTLDWAPALEKSGLQASIIPSQMGQNGGDAQFGSPMGMDAQSGGIKVLSVTPTGGMGYVYHIISCLQNPIGLLAF</sequence>
<gene>
    <name evidence="1" type="ORF">AFUS01_LOCUS11475</name>
</gene>
<protein>
    <submittedName>
        <fullName evidence="1">Uncharacterized protein</fullName>
    </submittedName>
</protein>